<dbReference type="InterPro" id="IPR029066">
    <property type="entry name" value="PLP-binding_barrel"/>
</dbReference>
<organism evidence="9 10">
    <name type="scientific">Leucobacter aridicollis</name>
    <dbReference type="NCBI Taxonomy" id="283878"/>
    <lineage>
        <taxon>Bacteria</taxon>
        <taxon>Bacillati</taxon>
        <taxon>Actinomycetota</taxon>
        <taxon>Actinomycetes</taxon>
        <taxon>Micrococcales</taxon>
        <taxon>Microbacteriaceae</taxon>
        <taxon>Leucobacter</taxon>
    </lineage>
</organism>
<evidence type="ECO:0000256" key="5">
    <source>
        <dbReference type="PIRSR" id="PIRSR600821-50"/>
    </source>
</evidence>
<dbReference type="Proteomes" id="UP000586095">
    <property type="component" value="Unassembled WGS sequence"/>
</dbReference>
<evidence type="ECO:0000256" key="7">
    <source>
        <dbReference type="SAM" id="MobiDB-lite"/>
    </source>
</evidence>
<dbReference type="InterPro" id="IPR000821">
    <property type="entry name" value="Ala_racemase"/>
</dbReference>
<dbReference type="InterPro" id="IPR009006">
    <property type="entry name" value="Ala_racemase/Decarboxylase_C"/>
</dbReference>
<dbReference type="GO" id="GO:0030170">
    <property type="term" value="F:pyridoxal phosphate binding"/>
    <property type="evidence" value="ECO:0007669"/>
    <property type="project" value="UniProtKB-UniRule"/>
</dbReference>
<feature type="region of interest" description="Disordered" evidence="7">
    <location>
        <begin position="353"/>
        <end position="379"/>
    </location>
</feature>
<comment type="similarity">
    <text evidence="4">Belongs to the alanine racemase family.</text>
</comment>
<evidence type="ECO:0000256" key="2">
    <source>
        <dbReference type="ARBA" id="ARBA00022898"/>
    </source>
</evidence>
<comment type="function">
    <text evidence="4">Catalyzes the interconversion of L-alanine and D-alanine. May also act on other amino acids.</text>
</comment>
<comment type="caution">
    <text evidence="4">Lacks conserved residue(s) required for the propagation of feature annotation.</text>
</comment>
<feature type="domain" description="Alanine racemase C-terminal" evidence="8">
    <location>
        <begin position="238"/>
        <end position="357"/>
    </location>
</feature>
<dbReference type="Gene3D" id="3.20.20.10">
    <property type="entry name" value="Alanine racemase"/>
    <property type="match status" value="1"/>
</dbReference>
<dbReference type="EC" id="5.1.1.1" evidence="4"/>
<dbReference type="AlphaFoldDB" id="A0A852RHG7"/>
<evidence type="ECO:0000256" key="3">
    <source>
        <dbReference type="ARBA" id="ARBA00023235"/>
    </source>
</evidence>
<dbReference type="UniPathway" id="UPA00042">
    <property type="reaction ID" value="UER00497"/>
</dbReference>
<dbReference type="Gene3D" id="2.40.37.10">
    <property type="entry name" value="Lyase, Ornithine Decarboxylase, Chain A, domain 1"/>
    <property type="match status" value="1"/>
</dbReference>
<dbReference type="PANTHER" id="PTHR30511">
    <property type="entry name" value="ALANINE RACEMASE"/>
    <property type="match status" value="1"/>
</dbReference>
<sequence>MRLAEISVPALHHNIGAIRRHTGVEVIVVVKADAYGLGASIVAPAVVAAGAVMVAVASLDEALALRADGLSAPILCWLHAERLDYRAAVRHGITLGVSRPEQVRRVAAASAELGATADIHLKLDTGLSRNGAAPETWPELFATAAAAARAGAVRVTGLFSHLANAGDAADRAQAARFDAGARLLRAAGIDPPLRHLAASAAALSSPHLAYDAVRIGIAALGLDPEQAAGSPPLGLRPALTLSAEIVSLHRGGASGGERLLATLPIGFADGMPRALAGTGLAVTVAGVRAPLVGPIAMDECVVDVTHLTDRVRVGDRAICFGDPARGEPAIEEWSRRLGTINYEIIARLGTRVQRKAAGQGDPPRDAPTHLSPSGREGEV</sequence>
<gene>
    <name evidence="9" type="ORF">BJ960_000925</name>
</gene>
<feature type="binding site" evidence="4 6">
    <location>
        <position position="129"/>
    </location>
    <ligand>
        <name>substrate</name>
    </ligand>
</feature>
<dbReference type="NCBIfam" id="TIGR00492">
    <property type="entry name" value="alr"/>
    <property type="match status" value="1"/>
</dbReference>
<comment type="cofactor">
    <cofactor evidence="1 4 5">
        <name>pyridoxal 5'-phosphate</name>
        <dbReference type="ChEBI" id="CHEBI:597326"/>
    </cofactor>
</comment>
<dbReference type="InterPro" id="IPR011079">
    <property type="entry name" value="Ala_racemase_C"/>
</dbReference>
<dbReference type="Pfam" id="PF00842">
    <property type="entry name" value="Ala_racemase_C"/>
    <property type="match status" value="1"/>
</dbReference>
<comment type="caution">
    <text evidence="9">The sequence shown here is derived from an EMBL/GenBank/DDBJ whole genome shotgun (WGS) entry which is preliminary data.</text>
</comment>
<accession>A0A852RHG7</accession>
<comment type="pathway">
    <text evidence="4">Amino-acid biosynthesis; D-alanine biosynthesis; D-alanine from L-alanine: step 1/1.</text>
</comment>
<evidence type="ECO:0000313" key="10">
    <source>
        <dbReference type="Proteomes" id="UP000586095"/>
    </source>
</evidence>
<dbReference type="InterPro" id="IPR020622">
    <property type="entry name" value="Ala_racemase_pyridoxalP-BS"/>
</dbReference>
<evidence type="ECO:0000313" key="9">
    <source>
        <dbReference type="EMBL" id="NYD26122.1"/>
    </source>
</evidence>
<feature type="active site" description="Proton acceptor; specific for D-alanine" evidence="4">
    <location>
        <position position="31"/>
    </location>
</feature>
<dbReference type="Pfam" id="PF01168">
    <property type="entry name" value="Ala_racemase_N"/>
    <property type="match status" value="1"/>
</dbReference>
<protein>
    <recommendedName>
        <fullName evidence="4">Alanine racemase</fullName>
        <ecNumber evidence="4">5.1.1.1</ecNumber>
    </recommendedName>
</protein>
<name>A0A852RHG7_9MICO</name>
<evidence type="ECO:0000259" key="8">
    <source>
        <dbReference type="SMART" id="SM01005"/>
    </source>
</evidence>
<reference evidence="9 10" key="1">
    <citation type="submission" date="2020-07" db="EMBL/GenBank/DDBJ databases">
        <title>Sequencing the genomes of 1000 actinobacteria strains.</title>
        <authorList>
            <person name="Klenk H.-P."/>
        </authorList>
    </citation>
    <scope>NUCLEOTIDE SEQUENCE [LARGE SCALE GENOMIC DNA]</scope>
    <source>
        <strain evidence="9 10">DSM 17380</strain>
    </source>
</reference>
<comment type="catalytic activity">
    <reaction evidence="4">
        <text>L-alanine = D-alanine</text>
        <dbReference type="Rhea" id="RHEA:20249"/>
        <dbReference type="ChEBI" id="CHEBI:57416"/>
        <dbReference type="ChEBI" id="CHEBI:57972"/>
        <dbReference type="EC" id="5.1.1.1"/>
    </reaction>
</comment>
<dbReference type="GO" id="GO:0009252">
    <property type="term" value="P:peptidoglycan biosynthetic process"/>
    <property type="evidence" value="ECO:0007669"/>
    <property type="project" value="TreeGrafter"/>
</dbReference>
<dbReference type="SMART" id="SM01005">
    <property type="entry name" value="Ala_racemase_C"/>
    <property type="match status" value="1"/>
</dbReference>
<dbReference type="GO" id="GO:0008784">
    <property type="term" value="F:alanine racemase activity"/>
    <property type="evidence" value="ECO:0007669"/>
    <property type="project" value="UniProtKB-UniRule"/>
</dbReference>
<keyword evidence="2 4" id="KW-0663">Pyridoxal phosphate</keyword>
<dbReference type="PRINTS" id="PR00992">
    <property type="entry name" value="ALARACEMASE"/>
</dbReference>
<evidence type="ECO:0000256" key="4">
    <source>
        <dbReference type="HAMAP-Rule" id="MF_01201"/>
    </source>
</evidence>
<dbReference type="GO" id="GO:0005829">
    <property type="term" value="C:cytosol"/>
    <property type="evidence" value="ECO:0007669"/>
    <property type="project" value="TreeGrafter"/>
</dbReference>
<feature type="binding site" evidence="4 6">
    <location>
        <position position="297"/>
    </location>
    <ligand>
        <name>substrate</name>
    </ligand>
</feature>
<dbReference type="RefSeq" id="WP_185986445.1">
    <property type="nucleotide sequence ID" value="NZ_BAAALZ010000002.1"/>
</dbReference>
<dbReference type="CDD" id="cd00430">
    <property type="entry name" value="PLPDE_III_AR"/>
    <property type="match status" value="1"/>
</dbReference>
<keyword evidence="3 4" id="KW-0413">Isomerase</keyword>
<dbReference type="HAMAP" id="MF_01201">
    <property type="entry name" value="Ala_racemase"/>
    <property type="match status" value="1"/>
</dbReference>
<dbReference type="PROSITE" id="PS00395">
    <property type="entry name" value="ALANINE_RACEMASE"/>
    <property type="match status" value="1"/>
</dbReference>
<evidence type="ECO:0000256" key="1">
    <source>
        <dbReference type="ARBA" id="ARBA00001933"/>
    </source>
</evidence>
<evidence type="ECO:0000256" key="6">
    <source>
        <dbReference type="PIRSR" id="PIRSR600821-52"/>
    </source>
</evidence>
<dbReference type="GO" id="GO:0030632">
    <property type="term" value="P:D-alanine biosynthetic process"/>
    <property type="evidence" value="ECO:0007669"/>
    <property type="project" value="UniProtKB-UniRule"/>
</dbReference>
<feature type="modified residue" description="N6-(pyridoxal phosphate)lysine" evidence="4 5">
    <location>
        <position position="31"/>
    </location>
</feature>
<dbReference type="SUPFAM" id="SSF50621">
    <property type="entry name" value="Alanine racemase C-terminal domain-like"/>
    <property type="match status" value="1"/>
</dbReference>
<proteinExistence type="inferred from homology"/>
<keyword evidence="10" id="KW-1185">Reference proteome</keyword>
<dbReference type="InterPro" id="IPR001608">
    <property type="entry name" value="Ala_racemase_N"/>
</dbReference>
<dbReference type="EMBL" id="JACCBD010000001">
    <property type="protein sequence ID" value="NYD26122.1"/>
    <property type="molecule type" value="Genomic_DNA"/>
</dbReference>
<dbReference type="SUPFAM" id="SSF51419">
    <property type="entry name" value="PLP-binding barrel"/>
    <property type="match status" value="1"/>
</dbReference>
<dbReference type="PANTHER" id="PTHR30511:SF0">
    <property type="entry name" value="ALANINE RACEMASE, CATABOLIC-RELATED"/>
    <property type="match status" value="1"/>
</dbReference>